<dbReference type="Pfam" id="PF14508">
    <property type="entry name" value="GH97_N"/>
    <property type="match status" value="1"/>
</dbReference>
<comment type="cofactor">
    <cofactor evidence="1">
        <name>Ca(2+)</name>
        <dbReference type="ChEBI" id="CHEBI:29108"/>
    </cofactor>
</comment>
<name>A0A2S4ZXB8_9SPHI</name>
<dbReference type="Gene3D" id="2.70.98.10">
    <property type="match status" value="1"/>
</dbReference>
<dbReference type="PANTHER" id="PTHR35803:SF1">
    <property type="entry name" value="GLUCAN 1,4-ALPHA-GLUCOSIDASE SUSB"/>
    <property type="match status" value="1"/>
</dbReference>
<dbReference type="InterPro" id="IPR029486">
    <property type="entry name" value="GH97_N"/>
</dbReference>
<organism evidence="8 9">
    <name type="scientific">Solitalea longa</name>
    <dbReference type="NCBI Taxonomy" id="2079460"/>
    <lineage>
        <taxon>Bacteria</taxon>
        <taxon>Pseudomonadati</taxon>
        <taxon>Bacteroidota</taxon>
        <taxon>Sphingobacteriia</taxon>
        <taxon>Sphingobacteriales</taxon>
        <taxon>Sphingobacteriaceae</taxon>
        <taxon>Solitalea</taxon>
    </lineage>
</organism>
<feature type="domain" description="Glycosyl-hydrolase 97 N-terminal" evidence="6">
    <location>
        <begin position="29"/>
        <end position="278"/>
    </location>
</feature>
<dbReference type="PANTHER" id="PTHR35803">
    <property type="entry name" value="GLUCAN 1,4-ALPHA-GLUCOSIDASE SUSB-RELATED"/>
    <property type="match status" value="1"/>
</dbReference>
<feature type="chain" id="PRO_5015709202" evidence="4">
    <location>
        <begin position="25"/>
        <end position="668"/>
    </location>
</feature>
<sequence>MKRNIVLCLLMLVCASFVGCKSTAQILSVKSPDGTLNVSFQLKDGVPYYNIGKRNFSVVNDSKMGFILKDIPSLDKDFKIIDSKTGTFDQTWTQPWGEVKDIRNNYKSLVVSLQEKKGLKRKMNIVFKVYNDGVGFRYEIPEQPGLTEYQIMDELTEFNMSRDLEAWWIPAFPDAQDSEQPFTKTMLSKLDQNVHTPLTMELNDSLFVSIHEAALVNYASTTLKPNGTTLLKSDLVPWADGVKVKVKGSLNTPWRTLQIADKPGDLITSYLILNLNEPNRLTDISYVKPGKYTGVWWGMHLKTQTWGQGPQHGATTQNVKDLIDFNKKHNIQGVLAEGWNEGWDGDWVKDGNFNFTKSYPDFDMAELSKYAQENGVALISHHETGGNVANYESQLEDAFKLLEKNNIHAVKTGYVNKRINGKEYHQGQFMVNHYQHVVETAANHKVMVDIHEPIKDTGLRRTYPNLMTREGVRGTEYEAWSEGNTPSHTTIIPFTRGLAGPIDYTPGIFDIQFKNDGGFRVHTTLAKQLALYVVIYSPFQMAADLTKNYENNPAFKFIEDVPTDWETTKVLDAKIGEFVTIARKDRKSNDWYLGSITNDKACTIDAKLSFLTPGKNYMAEVYADGEGANYDTNPLPVAISQTKVNSESILKISLAAGGGQAIRFRMID</sequence>
<protein>
    <submittedName>
        <fullName evidence="8">Alpha-glucosidase</fullName>
    </submittedName>
</protein>
<gene>
    <name evidence="8" type="ORF">C3K47_17270</name>
</gene>
<dbReference type="EMBL" id="PQVF01000015">
    <property type="protein sequence ID" value="POY35008.1"/>
    <property type="molecule type" value="Genomic_DNA"/>
</dbReference>
<evidence type="ECO:0000256" key="4">
    <source>
        <dbReference type="SAM" id="SignalP"/>
    </source>
</evidence>
<reference evidence="8 9" key="1">
    <citation type="submission" date="2018-01" db="EMBL/GenBank/DDBJ databases">
        <authorList>
            <person name="Gaut B.S."/>
            <person name="Morton B.R."/>
            <person name="Clegg M.T."/>
            <person name="Duvall M.R."/>
        </authorList>
    </citation>
    <scope>NUCLEOTIDE SEQUENCE [LARGE SCALE GENOMIC DNA]</scope>
    <source>
        <strain evidence="8 9">HR-AV</strain>
    </source>
</reference>
<evidence type="ECO:0000259" key="6">
    <source>
        <dbReference type="Pfam" id="PF14508"/>
    </source>
</evidence>
<evidence type="ECO:0000256" key="1">
    <source>
        <dbReference type="ARBA" id="ARBA00001913"/>
    </source>
</evidence>
<dbReference type="OrthoDB" id="57532at2"/>
<comment type="subunit">
    <text evidence="2">Monomer.</text>
</comment>
<dbReference type="InterPro" id="IPR029483">
    <property type="entry name" value="GH97_C"/>
</dbReference>
<feature type="signal peptide" evidence="4">
    <location>
        <begin position="1"/>
        <end position="24"/>
    </location>
</feature>
<dbReference type="Proteomes" id="UP000236893">
    <property type="component" value="Unassembled WGS sequence"/>
</dbReference>
<evidence type="ECO:0000259" key="7">
    <source>
        <dbReference type="Pfam" id="PF14509"/>
    </source>
</evidence>
<evidence type="ECO:0000313" key="8">
    <source>
        <dbReference type="EMBL" id="POY35008.1"/>
    </source>
</evidence>
<evidence type="ECO:0000256" key="2">
    <source>
        <dbReference type="ARBA" id="ARBA00011245"/>
    </source>
</evidence>
<comment type="caution">
    <text evidence="8">The sequence shown here is derived from an EMBL/GenBank/DDBJ whole genome shotgun (WGS) entry which is preliminary data.</text>
</comment>
<dbReference type="GO" id="GO:0030246">
    <property type="term" value="F:carbohydrate binding"/>
    <property type="evidence" value="ECO:0007669"/>
    <property type="project" value="InterPro"/>
</dbReference>
<feature type="domain" description="Glycosyl-hydrolase 97 catalytic" evidence="5">
    <location>
        <begin position="296"/>
        <end position="472"/>
    </location>
</feature>
<dbReference type="InterPro" id="IPR014718">
    <property type="entry name" value="GH-type_carb-bd"/>
</dbReference>
<dbReference type="Pfam" id="PF10566">
    <property type="entry name" value="Glyco_hydro_97"/>
    <property type="match status" value="1"/>
</dbReference>
<dbReference type="PROSITE" id="PS51257">
    <property type="entry name" value="PROKAR_LIPOPROTEIN"/>
    <property type="match status" value="1"/>
</dbReference>
<feature type="domain" description="Glycosyl-hydrolase 97 C-terminal oligomerisation" evidence="7">
    <location>
        <begin position="564"/>
        <end position="664"/>
    </location>
</feature>
<keyword evidence="9" id="KW-1185">Reference proteome</keyword>
<evidence type="ECO:0000256" key="3">
    <source>
        <dbReference type="ARBA" id="ARBA00022837"/>
    </source>
</evidence>
<evidence type="ECO:0000259" key="5">
    <source>
        <dbReference type="Pfam" id="PF10566"/>
    </source>
</evidence>
<dbReference type="Pfam" id="PF14509">
    <property type="entry name" value="GH97_C"/>
    <property type="match status" value="1"/>
</dbReference>
<keyword evidence="3" id="KW-0106">Calcium</keyword>
<dbReference type="InterPro" id="IPR013785">
    <property type="entry name" value="Aldolase_TIM"/>
</dbReference>
<keyword evidence="4" id="KW-0732">Signal</keyword>
<dbReference type="RefSeq" id="WP_103790420.1">
    <property type="nucleotide sequence ID" value="NZ_PQVF01000015.1"/>
</dbReference>
<dbReference type="Gene3D" id="3.20.20.70">
    <property type="entry name" value="Aldolase class I"/>
    <property type="match status" value="1"/>
</dbReference>
<dbReference type="InterPro" id="IPR052720">
    <property type="entry name" value="Glycosyl_hydrolase_97"/>
</dbReference>
<proteinExistence type="predicted"/>
<evidence type="ECO:0000313" key="9">
    <source>
        <dbReference type="Proteomes" id="UP000236893"/>
    </source>
</evidence>
<dbReference type="AlphaFoldDB" id="A0A2S4ZXB8"/>
<dbReference type="InterPro" id="IPR019563">
    <property type="entry name" value="GH97_catalytic"/>
</dbReference>
<accession>A0A2S4ZXB8</accession>